<dbReference type="EMBL" id="CAMPGE010020767">
    <property type="protein sequence ID" value="CAI2378972.1"/>
    <property type="molecule type" value="Genomic_DNA"/>
</dbReference>
<evidence type="ECO:0000313" key="2">
    <source>
        <dbReference type="Proteomes" id="UP001295684"/>
    </source>
</evidence>
<organism evidence="1 2">
    <name type="scientific">Euplotes crassus</name>
    <dbReference type="NCBI Taxonomy" id="5936"/>
    <lineage>
        <taxon>Eukaryota</taxon>
        <taxon>Sar</taxon>
        <taxon>Alveolata</taxon>
        <taxon>Ciliophora</taxon>
        <taxon>Intramacronucleata</taxon>
        <taxon>Spirotrichea</taxon>
        <taxon>Hypotrichia</taxon>
        <taxon>Euplotida</taxon>
        <taxon>Euplotidae</taxon>
        <taxon>Moneuplotes</taxon>
    </lineage>
</organism>
<comment type="caution">
    <text evidence="1">The sequence shown here is derived from an EMBL/GenBank/DDBJ whole genome shotgun (WGS) entry which is preliminary data.</text>
</comment>
<name>A0AAD1XU17_EUPCR</name>
<sequence>MLLSLPSNSHIHLFFKMEVDLFQKNFLTYSTISCTISTQAGLDDSKVELSSLEPGSEPNTEKPNLRYRLINTEYKATNS</sequence>
<dbReference type="AlphaFoldDB" id="A0AAD1XU17"/>
<evidence type="ECO:0000313" key="1">
    <source>
        <dbReference type="EMBL" id="CAI2378972.1"/>
    </source>
</evidence>
<gene>
    <name evidence="1" type="ORF">ECRASSUSDP1_LOCUS20376</name>
</gene>
<accession>A0AAD1XU17</accession>
<proteinExistence type="predicted"/>
<protein>
    <submittedName>
        <fullName evidence="1">Uncharacterized protein</fullName>
    </submittedName>
</protein>
<keyword evidence="2" id="KW-1185">Reference proteome</keyword>
<reference evidence="1" key="1">
    <citation type="submission" date="2023-07" db="EMBL/GenBank/DDBJ databases">
        <authorList>
            <consortium name="AG Swart"/>
            <person name="Singh M."/>
            <person name="Singh A."/>
            <person name="Seah K."/>
            <person name="Emmerich C."/>
        </authorList>
    </citation>
    <scope>NUCLEOTIDE SEQUENCE</scope>
    <source>
        <strain evidence="1">DP1</strain>
    </source>
</reference>
<dbReference type="Proteomes" id="UP001295684">
    <property type="component" value="Unassembled WGS sequence"/>
</dbReference>